<dbReference type="AlphaFoldDB" id="A0A2P1PPA6"/>
<protein>
    <submittedName>
        <fullName evidence="1">Uncharacterized protein</fullName>
    </submittedName>
</protein>
<dbReference type="Proteomes" id="UP000241074">
    <property type="component" value="Chromosome"/>
</dbReference>
<organism evidence="1 2">
    <name type="scientific">Ahniella affigens</name>
    <dbReference type="NCBI Taxonomy" id="2021234"/>
    <lineage>
        <taxon>Bacteria</taxon>
        <taxon>Pseudomonadati</taxon>
        <taxon>Pseudomonadota</taxon>
        <taxon>Gammaproteobacteria</taxon>
        <taxon>Lysobacterales</taxon>
        <taxon>Rhodanobacteraceae</taxon>
        <taxon>Ahniella</taxon>
    </lineage>
</organism>
<name>A0A2P1PPA6_9GAMM</name>
<sequence length="61" mass="6981">MFDGSGLRRGLFATWPLRKNFASQIAVWCANQCAFEATWTLVNPDLIRGEFDVPSFKQRIC</sequence>
<evidence type="ECO:0000313" key="2">
    <source>
        <dbReference type="Proteomes" id="UP000241074"/>
    </source>
</evidence>
<evidence type="ECO:0000313" key="1">
    <source>
        <dbReference type="EMBL" id="AVP96674.1"/>
    </source>
</evidence>
<accession>A0A2P1PPA6</accession>
<reference evidence="1 2" key="2">
    <citation type="submission" date="2018-03" db="EMBL/GenBank/DDBJ databases">
        <authorList>
            <person name="Keele B.F."/>
        </authorList>
    </citation>
    <scope>NUCLEOTIDE SEQUENCE [LARGE SCALE GENOMIC DNA]</scope>
    <source>
        <strain evidence="1 2">D13</strain>
    </source>
</reference>
<dbReference type="EMBL" id="CP027860">
    <property type="protein sequence ID" value="AVP96674.1"/>
    <property type="molecule type" value="Genomic_DNA"/>
</dbReference>
<reference evidence="1 2" key="1">
    <citation type="submission" date="2018-03" db="EMBL/GenBank/DDBJ databases">
        <title>Ahniella affigens gen. nov., sp. nov., a gammaproteobacterium isolated from sandy soil near a stream.</title>
        <authorList>
            <person name="Ko Y."/>
            <person name="Kim J.-H."/>
        </authorList>
    </citation>
    <scope>NUCLEOTIDE SEQUENCE [LARGE SCALE GENOMIC DNA]</scope>
    <source>
        <strain evidence="1 2">D13</strain>
    </source>
</reference>
<gene>
    <name evidence="1" type="ORF">C7S18_05410</name>
</gene>
<dbReference type="KEGG" id="xba:C7S18_05410"/>
<keyword evidence="2" id="KW-1185">Reference proteome</keyword>
<proteinExistence type="predicted"/>